<dbReference type="InterPro" id="IPR016064">
    <property type="entry name" value="NAD/diacylglycerol_kinase_sf"/>
</dbReference>
<dbReference type="AlphaFoldDB" id="A0A5A8DN10"/>
<comment type="caution">
    <text evidence="1">The sequence shown here is derived from an EMBL/GenBank/DDBJ whole genome shotgun (WGS) entry which is preliminary data.</text>
</comment>
<dbReference type="SUPFAM" id="SSF111331">
    <property type="entry name" value="NAD kinase/diacylglycerol kinase-like"/>
    <property type="match status" value="1"/>
</dbReference>
<evidence type="ECO:0000313" key="2">
    <source>
        <dbReference type="Proteomes" id="UP000324907"/>
    </source>
</evidence>
<dbReference type="Proteomes" id="UP000324907">
    <property type="component" value="Unassembled WGS sequence"/>
</dbReference>
<dbReference type="GO" id="GO:0016020">
    <property type="term" value="C:membrane"/>
    <property type="evidence" value="ECO:0007669"/>
    <property type="project" value="TreeGrafter"/>
</dbReference>
<name>A0A5A8DN10_CAFRO</name>
<dbReference type="Gene3D" id="2.60.200.40">
    <property type="match status" value="1"/>
</dbReference>
<gene>
    <name evidence="1" type="ORF">FNF28_03532</name>
</gene>
<dbReference type="InterPro" id="IPR050187">
    <property type="entry name" value="Lipid_Phosphate_FormReg"/>
</dbReference>
<sequence>MDGSEDRMAVLQQRLVPTAGKDGGTEPYLPAYGTGDGGTRAGVVWRCFGLLARSAHHAERIGARASASDGLCIVEVSASGVSISSPEAAGAAGKALAGRLGVRPIRAAQALVVPAADLAGAQLLGAIGVDIRRFMVLSGEWALPADLDLESESLRCLGAQRFVAAALLRLVCLRRYRGTISFVRARGPGLEALQRSATGPAPGGAAAAVPAPLAWMADEGAAVAAGDALAAAAAAAEAGSVGSSPPSGAPLRHLRPFAAASGGGGALAAASGGGGASKAGDASAADGGEWETWEGEWTYLWSMQLPHQSWDVSSVPFARPGDGIVWLALMRGRDEASCCATTCALLDLDGVGSASRHDCLHLIPCAAFKVDPELPPWTRNVALDGERVPYGPFQCEVHRGLARILA</sequence>
<protein>
    <submittedName>
        <fullName evidence="1">Uncharacterized protein</fullName>
    </submittedName>
</protein>
<dbReference type="PANTHER" id="PTHR12358">
    <property type="entry name" value="SPHINGOSINE KINASE"/>
    <property type="match status" value="1"/>
</dbReference>
<accession>A0A5A8DN10</accession>
<reference evidence="1 2" key="1">
    <citation type="submission" date="2019-07" db="EMBL/GenBank/DDBJ databases">
        <title>Genomes of Cafeteria roenbergensis.</title>
        <authorList>
            <person name="Fischer M.G."/>
            <person name="Hackl T."/>
            <person name="Roman M."/>
        </authorList>
    </citation>
    <scope>NUCLEOTIDE SEQUENCE [LARGE SCALE GENOMIC DNA]</scope>
    <source>
        <strain evidence="1 2">RCC970-E3</strain>
    </source>
</reference>
<proteinExistence type="predicted"/>
<dbReference type="GO" id="GO:0016773">
    <property type="term" value="F:phosphotransferase activity, alcohol group as acceptor"/>
    <property type="evidence" value="ECO:0007669"/>
    <property type="project" value="UniProtKB-ARBA"/>
</dbReference>
<dbReference type="GO" id="GO:0001727">
    <property type="term" value="F:lipid kinase activity"/>
    <property type="evidence" value="ECO:0007669"/>
    <property type="project" value="UniProtKB-ARBA"/>
</dbReference>
<dbReference type="EMBL" id="VLTL01000048">
    <property type="protein sequence ID" value="KAA0165251.1"/>
    <property type="molecule type" value="Genomic_DNA"/>
</dbReference>
<dbReference type="GO" id="GO:0005737">
    <property type="term" value="C:cytoplasm"/>
    <property type="evidence" value="ECO:0007669"/>
    <property type="project" value="TreeGrafter"/>
</dbReference>
<dbReference type="PANTHER" id="PTHR12358:SF31">
    <property type="entry name" value="ACYLGLYCEROL KINASE, MITOCHONDRIAL"/>
    <property type="match status" value="1"/>
</dbReference>
<dbReference type="GO" id="GO:0046512">
    <property type="term" value="P:sphingosine biosynthetic process"/>
    <property type="evidence" value="ECO:0007669"/>
    <property type="project" value="TreeGrafter"/>
</dbReference>
<evidence type="ECO:0000313" key="1">
    <source>
        <dbReference type="EMBL" id="KAA0165251.1"/>
    </source>
</evidence>
<organism evidence="1 2">
    <name type="scientific">Cafeteria roenbergensis</name>
    <name type="common">Marine flagellate</name>
    <dbReference type="NCBI Taxonomy" id="33653"/>
    <lineage>
        <taxon>Eukaryota</taxon>
        <taxon>Sar</taxon>
        <taxon>Stramenopiles</taxon>
        <taxon>Bigyra</taxon>
        <taxon>Opalozoa</taxon>
        <taxon>Bicosoecida</taxon>
        <taxon>Cafeteriaceae</taxon>
        <taxon>Cafeteria</taxon>
    </lineage>
</organism>